<dbReference type="AlphaFoldDB" id="A0AAE3W8Y2"/>
<sequence>MQSRATSYLGSAAAAAALLCSGVATASDAPPVPLLPSGLEAVLQEVVEDVKPDGTFDYVRFRFVAPGVVGDGAPDLEARAEDMDFLCGEYALPWLAEAGAAFDKISISISDRETEFGVANPDVTQFFELYRVENGRCIWEEF</sequence>
<feature type="signal peptide" evidence="1">
    <location>
        <begin position="1"/>
        <end position="26"/>
    </location>
</feature>
<dbReference type="InterPro" id="IPR045467">
    <property type="entry name" value="DUF6497"/>
</dbReference>
<proteinExistence type="predicted"/>
<dbReference type="RefSeq" id="WP_306733590.1">
    <property type="nucleotide sequence ID" value="NZ_JANHAX010000001.1"/>
</dbReference>
<name>A0AAE3W8Y2_9RHOB</name>
<dbReference type="Pfam" id="PF20107">
    <property type="entry name" value="DUF6497"/>
    <property type="match status" value="1"/>
</dbReference>
<accession>A0AAE3W8Y2</accession>
<dbReference type="Proteomes" id="UP001226762">
    <property type="component" value="Unassembled WGS sequence"/>
</dbReference>
<organism evidence="2 3">
    <name type="scientific">Marimonas arenosa</name>
    <dbReference type="NCBI Taxonomy" id="1795305"/>
    <lineage>
        <taxon>Bacteria</taxon>
        <taxon>Pseudomonadati</taxon>
        <taxon>Pseudomonadota</taxon>
        <taxon>Alphaproteobacteria</taxon>
        <taxon>Rhodobacterales</taxon>
        <taxon>Paracoccaceae</taxon>
        <taxon>Marimonas</taxon>
    </lineage>
</organism>
<evidence type="ECO:0000313" key="3">
    <source>
        <dbReference type="Proteomes" id="UP001226762"/>
    </source>
</evidence>
<gene>
    <name evidence="2" type="ORF">NO357_00180</name>
</gene>
<dbReference type="EMBL" id="JANHAX010000001">
    <property type="protein sequence ID" value="MDQ2088317.1"/>
    <property type="molecule type" value="Genomic_DNA"/>
</dbReference>
<keyword evidence="1" id="KW-0732">Signal</keyword>
<evidence type="ECO:0000256" key="1">
    <source>
        <dbReference type="SAM" id="SignalP"/>
    </source>
</evidence>
<feature type="chain" id="PRO_5042166314" evidence="1">
    <location>
        <begin position="27"/>
        <end position="142"/>
    </location>
</feature>
<reference evidence="2" key="1">
    <citation type="submission" date="2022-07" db="EMBL/GenBank/DDBJ databases">
        <authorList>
            <person name="Otstavnykh N."/>
            <person name="Isaeva M."/>
            <person name="Bystritskaya E."/>
        </authorList>
    </citation>
    <scope>NUCLEOTIDE SEQUENCE</scope>
    <source>
        <strain evidence="2">KCTC 52189</strain>
    </source>
</reference>
<evidence type="ECO:0000313" key="2">
    <source>
        <dbReference type="EMBL" id="MDQ2088317.1"/>
    </source>
</evidence>
<reference evidence="2" key="2">
    <citation type="submission" date="2023-02" db="EMBL/GenBank/DDBJ databases">
        <title>'Rhodoalgimonas zhirmunskyi' gen. nov., isolated from a red alga.</title>
        <authorList>
            <person name="Nedashkovskaya O.I."/>
            <person name="Otstavnykh N.Y."/>
            <person name="Bystritskaya E.P."/>
            <person name="Balabanova L.A."/>
            <person name="Isaeva M.P."/>
        </authorList>
    </citation>
    <scope>NUCLEOTIDE SEQUENCE</scope>
    <source>
        <strain evidence="2">KCTC 52189</strain>
    </source>
</reference>
<comment type="caution">
    <text evidence="2">The sequence shown here is derived from an EMBL/GenBank/DDBJ whole genome shotgun (WGS) entry which is preliminary data.</text>
</comment>
<keyword evidence="3" id="KW-1185">Reference proteome</keyword>
<protein>
    <submittedName>
        <fullName evidence="2">DUF6497 family protein</fullName>
    </submittedName>
</protein>